<feature type="domain" description="PAC" evidence="3">
    <location>
        <begin position="286"/>
        <end position="339"/>
    </location>
</feature>
<dbReference type="Pfam" id="PF16927">
    <property type="entry name" value="HisKA_7TM"/>
    <property type="match status" value="1"/>
</dbReference>
<accession>Q1IXX5</accession>
<keyword evidence="6" id="KW-1185">Reference proteome</keyword>
<dbReference type="eggNOG" id="COG3706">
    <property type="taxonomic scope" value="Bacteria"/>
</dbReference>
<reference evidence="5" key="1">
    <citation type="submission" date="2006-04" db="EMBL/GenBank/DDBJ databases">
        <title>Complete sequence of chromosome of Deinococcus geothermalis DSM 11300.</title>
        <authorList>
            <consortium name="US DOE Joint Genome Institute"/>
            <person name="Copeland A."/>
            <person name="Lucas S."/>
            <person name="Lapidus A."/>
            <person name="Barry K."/>
            <person name="Detter J.C."/>
            <person name="Glavina del Rio T."/>
            <person name="Hammon N."/>
            <person name="Israni S."/>
            <person name="Dalin E."/>
            <person name="Tice H."/>
            <person name="Pitluck S."/>
            <person name="Brettin T."/>
            <person name="Bruce D."/>
            <person name="Han C."/>
            <person name="Tapia R."/>
            <person name="Saunders E."/>
            <person name="Gilna P."/>
            <person name="Schmutz J."/>
            <person name="Larimer F."/>
            <person name="Land M."/>
            <person name="Hauser L."/>
            <person name="Kyrpides N."/>
            <person name="Kim E."/>
            <person name="Daly M.J."/>
            <person name="Fredrickson J.K."/>
            <person name="Makarova K.S."/>
            <person name="Gaidamakova E.K."/>
            <person name="Zhai M."/>
            <person name="Richardson P."/>
        </authorList>
    </citation>
    <scope>NUCLEOTIDE SEQUENCE</scope>
    <source>
        <strain evidence="5">DSM 11300</strain>
    </source>
</reference>
<gene>
    <name evidence="5" type="ordered locus">Dgeo_1614</name>
</gene>
<dbReference type="InterPro" id="IPR000160">
    <property type="entry name" value="GGDEF_dom"/>
</dbReference>
<dbReference type="InterPro" id="IPR050469">
    <property type="entry name" value="Diguanylate_Cyclase"/>
</dbReference>
<evidence type="ECO:0000256" key="1">
    <source>
        <dbReference type="SAM" id="Coils"/>
    </source>
</evidence>
<feature type="transmembrane region" description="Helical" evidence="2">
    <location>
        <begin position="172"/>
        <end position="190"/>
    </location>
</feature>
<dbReference type="KEGG" id="dge:Dgeo_1614"/>
<keyword evidence="2" id="KW-1133">Transmembrane helix</keyword>
<dbReference type="CDD" id="cd00130">
    <property type="entry name" value="PAS"/>
    <property type="match status" value="1"/>
</dbReference>
<feature type="transmembrane region" description="Helical" evidence="2">
    <location>
        <begin position="98"/>
        <end position="120"/>
    </location>
</feature>
<keyword evidence="2" id="KW-0472">Membrane</keyword>
<feature type="domain" description="GGDEF" evidence="4">
    <location>
        <begin position="392"/>
        <end position="525"/>
    </location>
</feature>
<protein>
    <submittedName>
        <fullName evidence="5">Diguanylate cyclase with PAS/PAC sensor</fullName>
    </submittedName>
</protein>
<dbReference type="SUPFAM" id="SSF55785">
    <property type="entry name" value="PYP-like sensor domain (PAS domain)"/>
    <property type="match status" value="1"/>
</dbReference>
<dbReference type="Pfam" id="PF00990">
    <property type="entry name" value="GGDEF"/>
    <property type="match status" value="1"/>
</dbReference>
<dbReference type="PROSITE" id="PS50887">
    <property type="entry name" value="GGDEF"/>
    <property type="match status" value="1"/>
</dbReference>
<sequence>MNLAYAAWLLAATLMALLTAGVAWHRRSAPGAWPLVLLLLALAEWTFTYALHWLVAAPEERRGWLDATFVGVSLAPVFVLLMTLELTERSLNRAARTALFGVPLVTLVLLLAGDPQGLLFGVRPLDAHNLLQGGPWFRVVALYGYALLVLSAALLIHFSWRSPPLYRRQATLLLAGLVLPWGVNVVSVLGARPFPDLDLTPVLFLLTALVFLWGIVGLKLFDVLPVARHLLVEQMAEGVMVLDERGRVVDLNPAARRLSRWSGPSPLGQSVDVVFANWSHVLERYREVEQAHAELLLDGKVFLDLQISPLYDGRGRLRGRLVVWRDMTARREAETRLRQAHAELQARLSEIEQLQLALQEQSLRDPLTGLHNRRFLQTALEEAQGRAAASAQPFSLVIVDIDHFKQINDRVGHGGGDAVLHSVARLLEAHRGTGETLCRYGGEEFVLVLPDTPLEAALTRAEAYRAALEGQVVMYGGQALRCTASLGVATFPTHGTAAEVVLTAADEALYTAKRQGRNRVVAAPPAAAPLS</sequence>
<dbReference type="HOGENOM" id="CLU_025182_1_0_0"/>
<dbReference type="InterPro" id="IPR035965">
    <property type="entry name" value="PAS-like_dom_sf"/>
</dbReference>
<dbReference type="STRING" id="319795.Dgeo_1614"/>
<dbReference type="InterPro" id="IPR031621">
    <property type="entry name" value="HisKA_7TM"/>
</dbReference>
<feature type="coiled-coil region" evidence="1">
    <location>
        <begin position="334"/>
        <end position="361"/>
    </location>
</feature>
<dbReference type="PROSITE" id="PS50113">
    <property type="entry name" value="PAC"/>
    <property type="match status" value="1"/>
</dbReference>
<dbReference type="InterPro" id="IPR043128">
    <property type="entry name" value="Rev_trsase/Diguanyl_cyclase"/>
</dbReference>
<dbReference type="PANTHER" id="PTHR45138:SF9">
    <property type="entry name" value="DIGUANYLATE CYCLASE DGCM-RELATED"/>
    <property type="match status" value="1"/>
</dbReference>
<evidence type="ECO:0000259" key="4">
    <source>
        <dbReference type="PROSITE" id="PS50887"/>
    </source>
</evidence>
<dbReference type="Pfam" id="PF00989">
    <property type="entry name" value="PAS"/>
    <property type="match status" value="1"/>
</dbReference>
<dbReference type="InterPro" id="IPR000700">
    <property type="entry name" value="PAS-assoc_C"/>
</dbReference>
<dbReference type="InterPro" id="IPR000014">
    <property type="entry name" value="PAS"/>
</dbReference>
<dbReference type="CDD" id="cd01949">
    <property type="entry name" value="GGDEF"/>
    <property type="match status" value="1"/>
</dbReference>
<evidence type="ECO:0000259" key="3">
    <source>
        <dbReference type="PROSITE" id="PS50113"/>
    </source>
</evidence>
<dbReference type="RefSeq" id="WP_011530743.1">
    <property type="nucleotide sequence ID" value="NC_008025.1"/>
</dbReference>
<feature type="transmembrane region" description="Helical" evidence="2">
    <location>
        <begin position="6"/>
        <end position="24"/>
    </location>
</feature>
<feature type="transmembrane region" description="Helical" evidence="2">
    <location>
        <begin position="140"/>
        <end position="160"/>
    </location>
</feature>
<dbReference type="FunFam" id="3.30.70.270:FF:000001">
    <property type="entry name" value="Diguanylate cyclase domain protein"/>
    <property type="match status" value="1"/>
</dbReference>
<feature type="transmembrane region" description="Helical" evidence="2">
    <location>
        <begin position="36"/>
        <end position="55"/>
    </location>
</feature>
<dbReference type="Proteomes" id="UP000002431">
    <property type="component" value="Chromosome"/>
</dbReference>
<evidence type="ECO:0000313" key="6">
    <source>
        <dbReference type="Proteomes" id="UP000002431"/>
    </source>
</evidence>
<keyword evidence="2" id="KW-0812">Transmembrane</keyword>
<name>Q1IXX5_DEIGD</name>
<dbReference type="NCBIfam" id="TIGR00229">
    <property type="entry name" value="sensory_box"/>
    <property type="match status" value="1"/>
</dbReference>
<proteinExistence type="predicted"/>
<dbReference type="PANTHER" id="PTHR45138">
    <property type="entry name" value="REGULATORY COMPONENTS OF SENSORY TRANSDUCTION SYSTEM"/>
    <property type="match status" value="1"/>
</dbReference>
<dbReference type="SMART" id="SM00267">
    <property type="entry name" value="GGDEF"/>
    <property type="match status" value="1"/>
</dbReference>
<feature type="transmembrane region" description="Helical" evidence="2">
    <location>
        <begin position="202"/>
        <end position="221"/>
    </location>
</feature>
<dbReference type="InterPro" id="IPR013767">
    <property type="entry name" value="PAS_fold"/>
</dbReference>
<dbReference type="SUPFAM" id="SSF55073">
    <property type="entry name" value="Nucleotide cyclase"/>
    <property type="match status" value="1"/>
</dbReference>
<dbReference type="Gene3D" id="3.30.450.20">
    <property type="entry name" value="PAS domain"/>
    <property type="match status" value="1"/>
</dbReference>
<dbReference type="SMART" id="SM00091">
    <property type="entry name" value="PAS"/>
    <property type="match status" value="1"/>
</dbReference>
<dbReference type="GO" id="GO:0043709">
    <property type="term" value="P:cell adhesion involved in single-species biofilm formation"/>
    <property type="evidence" value="ECO:0007669"/>
    <property type="project" value="TreeGrafter"/>
</dbReference>
<evidence type="ECO:0000256" key="2">
    <source>
        <dbReference type="SAM" id="Phobius"/>
    </source>
</evidence>
<organism evidence="5 6">
    <name type="scientific">Deinococcus geothermalis (strain DSM 11300 / CIP 105573 / AG-3a)</name>
    <dbReference type="NCBI Taxonomy" id="319795"/>
    <lineage>
        <taxon>Bacteria</taxon>
        <taxon>Thermotogati</taxon>
        <taxon>Deinococcota</taxon>
        <taxon>Deinococci</taxon>
        <taxon>Deinococcales</taxon>
        <taxon>Deinococcaceae</taxon>
        <taxon>Deinococcus</taxon>
    </lineage>
</organism>
<dbReference type="AlphaFoldDB" id="Q1IXX5"/>
<dbReference type="GO" id="GO:0052621">
    <property type="term" value="F:diguanylate cyclase activity"/>
    <property type="evidence" value="ECO:0007669"/>
    <property type="project" value="TreeGrafter"/>
</dbReference>
<dbReference type="GO" id="GO:0005886">
    <property type="term" value="C:plasma membrane"/>
    <property type="evidence" value="ECO:0007669"/>
    <property type="project" value="TreeGrafter"/>
</dbReference>
<dbReference type="GO" id="GO:0006355">
    <property type="term" value="P:regulation of DNA-templated transcription"/>
    <property type="evidence" value="ECO:0007669"/>
    <property type="project" value="InterPro"/>
</dbReference>
<dbReference type="NCBIfam" id="TIGR00254">
    <property type="entry name" value="GGDEF"/>
    <property type="match status" value="1"/>
</dbReference>
<dbReference type="Gene3D" id="3.30.70.270">
    <property type="match status" value="1"/>
</dbReference>
<dbReference type="EMBL" id="CP000359">
    <property type="protein sequence ID" value="ABF45909.1"/>
    <property type="molecule type" value="Genomic_DNA"/>
</dbReference>
<dbReference type="InterPro" id="IPR029787">
    <property type="entry name" value="Nucleotide_cyclase"/>
</dbReference>
<dbReference type="GO" id="GO:1902201">
    <property type="term" value="P:negative regulation of bacterial-type flagellum-dependent cell motility"/>
    <property type="evidence" value="ECO:0007669"/>
    <property type="project" value="TreeGrafter"/>
</dbReference>
<feature type="transmembrane region" description="Helical" evidence="2">
    <location>
        <begin position="67"/>
        <end position="86"/>
    </location>
</feature>
<evidence type="ECO:0000313" key="5">
    <source>
        <dbReference type="EMBL" id="ABF45909.1"/>
    </source>
</evidence>
<keyword evidence="1" id="KW-0175">Coiled coil</keyword>